<dbReference type="InterPro" id="IPR051542">
    <property type="entry name" value="Hydrogenase_cytochrome"/>
</dbReference>
<evidence type="ECO:0000259" key="8">
    <source>
        <dbReference type="Pfam" id="PF01292"/>
    </source>
</evidence>
<dbReference type="InterPro" id="IPR016174">
    <property type="entry name" value="Di-haem_cyt_TM"/>
</dbReference>
<keyword evidence="3 7" id="KW-0812">Transmembrane</keyword>
<feature type="transmembrane region" description="Helical" evidence="7">
    <location>
        <begin position="190"/>
        <end position="210"/>
    </location>
</feature>
<dbReference type="SUPFAM" id="SSF81342">
    <property type="entry name" value="Transmembrane di-heme cytochromes"/>
    <property type="match status" value="1"/>
</dbReference>
<accession>A0A2V3UTB6</accession>
<feature type="region of interest" description="Disordered" evidence="6">
    <location>
        <begin position="218"/>
        <end position="249"/>
    </location>
</feature>
<dbReference type="GO" id="GO:0005886">
    <property type="term" value="C:plasma membrane"/>
    <property type="evidence" value="ECO:0007669"/>
    <property type="project" value="UniProtKB-SubCell"/>
</dbReference>
<organism evidence="9 10">
    <name type="scientific">Blastomonas natatoria</name>
    <dbReference type="NCBI Taxonomy" id="34015"/>
    <lineage>
        <taxon>Bacteria</taxon>
        <taxon>Pseudomonadati</taxon>
        <taxon>Pseudomonadota</taxon>
        <taxon>Alphaproteobacteria</taxon>
        <taxon>Sphingomonadales</taxon>
        <taxon>Sphingomonadaceae</taxon>
        <taxon>Blastomonas</taxon>
    </lineage>
</organism>
<feature type="transmembrane region" description="Helical" evidence="7">
    <location>
        <begin position="138"/>
        <end position="160"/>
    </location>
</feature>
<feature type="transmembrane region" description="Helical" evidence="7">
    <location>
        <begin position="104"/>
        <end position="126"/>
    </location>
</feature>
<evidence type="ECO:0000313" key="10">
    <source>
        <dbReference type="Proteomes" id="UP000248014"/>
    </source>
</evidence>
<keyword evidence="4 7" id="KW-1133">Transmembrane helix</keyword>
<keyword evidence="5 7" id="KW-0472">Membrane</keyword>
<evidence type="ECO:0000256" key="5">
    <source>
        <dbReference type="ARBA" id="ARBA00023136"/>
    </source>
</evidence>
<dbReference type="GO" id="GO:0009055">
    <property type="term" value="F:electron transfer activity"/>
    <property type="evidence" value="ECO:0007669"/>
    <property type="project" value="InterPro"/>
</dbReference>
<evidence type="ECO:0000313" key="9">
    <source>
        <dbReference type="EMBL" id="PXW71568.1"/>
    </source>
</evidence>
<evidence type="ECO:0000256" key="7">
    <source>
        <dbReference type="SAM" id="Phobius"/>
    </source>
</evidence>
<dbReference type="PANTHER" id="PTHR30485:SF2">
    <property type="entry name" value="BLL0597 PROTEIN"/>
    <property type="match status" value="1"/>
</dbReference>
<protein>
    <submittedName>
        <fullName evidence="9">Cytochrome b</fullName>
    </submittedName>
</protein>
<dbReference type="AlphaFoldDB" id="A0A2V3UTB6"/>
<gene>
    <name evidence="9" type="ORF">C7451_11210</name>
</gene>
<reference evidence="9 10" key="1">
    <citation type="submission" date="2018-05" db="EMBL/GenBank/DDBJ databases">
        <title>Genomic Encyclopedia of Type Strains, Phase IV (KMG-IV): sequencing the most valuable type-strain genomes for metagenomic binning, comparative biology and taxonomic classification.</title>
        <authorList>
            <person name="Goeker M."/>
        </authorList>
    </citation>
    <scope>NUCLEOTIDE SEQUENCE [LARGE SCALE GENOMIC DNA]</scope>
    <source>
        <strain evidence="9 10">DSM 3183</strain>
    </source>
</reference>
<evidence type="ECO:0000256" key="1">
    <source>
        <dbReference type="ARBA" id="ARBA00004651"/>
    </source>
</evidence>
<comment type="subcellular location">
    <subcellularLocation>
        <location evidence="1">Cell membrane</location>
        <topology evidence="1">Multi-pass membrane protein</topology>
    </subcellularLocation>
</comment>
<dbReference type="GO" id="GO:0022904">
    <property type="term" value="P:respiratory electron transport chain"/>
    <property type="evidence" value="ECO:0007669"/>
    <property type="project" value="InterPro"/>
</dbReference>
<dbReference type="GO" id="GO:0020037">
    <property type="term" value="F:heme binding"/>
    <property type="evidence" value="ECO:0007669"/>
    <property type="project" value="TreeGrafter"/>
</dbReference>
<feature type="transmembrane region" description="Helical" evidence="7">
    <location>
        <begin position="46"/>
        <end position="67"/>
    </location>
</feature>
<sequence length="249" mass="26517">MAHATHPVHSSVLVWDLPVRLFHWSLVAAIALAFVSSEEGSPLSAWHMAAGWIAVVLIIFRLCWGFIGNAQARFANFVKPGAVIPHVRELLSGKPQRSLGHNPLGGLAVLALLGATAAVTWTGAQMTSGFGSEDLHEALAFALLGLVVVHVIGVVVMSVLTRDNLVAAMVTGRKAADGTPPVRQPRKGRVLAHLSAVAVVALSVFGITRYDRDAFTPRSHEEAEYAEHAGQHSTGEAGQGQRRSDDHDD</sequence>
<keyword evidence="2" id="KW-1003">Cell membrane</keyword>
<dbReference type="Gene3D" id="1.20.950.20">
    <property type="entry name" value="Transmembrane di-heme cytochromes, Chain C"/>
    <property type="match status" value="1"/>
</dbReference>
<evidence type="ECO:0000256" key="6">
    <source>
        <dbReference type="SAM" id="MobiDB-lite"/>
    </source>
</evidence>
<evidence type="ECO:0000256" key="2">
    <source>
        <dbReference type="ARBA" id="ARBA00022475"/>
    </source>
</evidence>
<feature type="transmembrane region" description="Helical" evidence="7">
    <location>
        <begin position="12"/>
        <end position="34"/>
    </location>
</feature>
<evidence type="ECO:0000256" key="4">
    <source>
        <dbReference type="ARBA" id="ARBA00022989"/>
    </source>
</evidence>
<keyword evidence="10" id="KW-1185">Reference proteome</keyword>
<dbReference type="Pfam" id="PF01292">
    <property type="entry name" value="Ni_hydr_CYTB"/>
    <property type="match status" value="1"/>
</dbReference>
<feature type="compositionally biased region" description="Basic and acidic residues" evidence="6">
    <location>
        <begin position="218"/>
        <end position="230"/>
    </location>
</feature>
<dbReference type="RefSeq" id="WP_110299805.1">
    <property type="nucleotide sequence ID" value="NZ_QJJM01000012.1"/>
</dbReference>
<name>A0A2V3UTB6_9SPHN</name>
<dbReference type="OrthoDB" id="196472at2"/>
<proteinExistence type="predicted"/>
<feature type="domain" description="Cytochrome b561 bacterial/Ni-hydrogenase" evidence="8">
    <location>
        <begin position="14"/>
        <end position="172"/>
    </location>
</feature>
<dbReference type="InterPro" id="IPR011577">
    <property type="entry name" value="Cyt_b561_bac/Ni-Hgenase"/>
</dbReference>
<dbReference type="Proteomes" id="UP000248014">
    <property type="component" value="Unassembled WGS sequence"/>
</dbReference>
<comment type="caution">
    <text evidence="9">The sequence shown here is derived from an EMBL/GenBank/DDBJ whole genome shotgun (WGS) entry which is preliminary data.</text>
</comment>
<evidence type="ECO:0000256" key="3">
    <source>
        <dbReference type="ARBA" id="ARBA00022692"/>
    </source>
</evidence>
<dbReference type="PANTHER" id="PTHR30485">
    <property type="entry name" value="NI/FE-HYDROGENASE 1 B-TYPE CYTOCHROME SUBUNIT"/>
    <property type="match status" value="1"/>
</dbReference>
<dbReference type="EMBL" id="QJJM01000012">
    <property type="protein sequence ID" value="PXW71568.1"/>
    <property type="molecule type" value="Genomic_DNA"/>
</dbReference>